<dbReference type="AlphaFoldDB" id="A0A5B7FRH4"/>
<dbReference type="EMBL" id="VSRR010008679">
    <property type="protein sequence ID" value="MPC49122.1"/>
    <property type="molecule type" value="Genomic_DNA"/>
</dbReference>
<dbReference type="Proteomes" id="UP000324222">
    <property type="component" value="Unassembled WGS sequence"/>
</dbReference>
<gene>
    <name evidence="1" type="ORF">E2C01_042916</name>
</gene>
<evidence type="ECO:0000313" key="2">
    <source>
        <dbReference type="Proteomes" id="UP000324222"/>
    </source>
</evidence>
<protein>
    <submittedName>
        <fullName evidence="1">Uncharacterized protein</fullName>
    </submittedName>
</protein>
<proteinExistence type="predicted"/>
<organism evidence="1 2">
    <name type="scientific">Portunus trituberculatus</name>
    <name type="common">Swimming crab</name>
    <name type="synonym">Neptunus trituberculatus</name>
    <dbReference type="NCBI Taxonomy" id="210409"/>
    <lineage>
        <taxon>Eukaryota</taxon>
        <taxon>Metazoa</taxon>
        <taxon>Ecdysozoa</taxon>
        <taxon>Arthropoda</taxon>
        <taxon>Crustacea</taxon>
        <taxon>Multicrustacea</taxon>
        <taxon>Malacostraca</taxon>
        <taxon>Eumalacostraca</taxon>
        <taxon>Eucarida</taxon>
        <taxon>Decapoda</taxon>
        <taxon>Pleocyemata</taxon>
        <taxon>Brachyura</taxon>
        <taxon>Eubrachyura</taxon>
        <taxon>Portunoidea</taxon>
        <taxon>Portunidae</taxon>
        <taxon>Portuninae</taxon>
        <taxon>Portunus</taxon>
    </lineage>
</organism>
<sequence length="17" mass="1933">MASTSLRRHLPYGYPIA</sequence>
<accession>A0A5B7FRH4</accession>
<name>A0A5B7FRH4_PORTR</name>
<keyword evidence="2" id="KW-1185">Reference proteome</keyword>
<comment type="caution">
    <text evidence="1">The sequence shown here is derived from an EMBL/GenBank/DDBJ whole genome shotgun (WGS) entry which is preliminary data.</text>
</comment>
<evidence type="ECO:0000313" key="1">
    <source>
        <dbReference type="EMBL" id="MPC49122.1"/>
    </source>
</evidence>
<reference evidence="1 2" key="1">
    <citation type="submission" date="2019-05" db="EMBL/GenBank/DDBJ databases">
        <title>Another draft genome of Portunus trituberculatus and its Hox gene families provides insights of decapod evolution.</title>
        <authorList>
            <person name="Jeong J.-H."/>
            <person name="Song I."/>
            <person name="Kim S."/>
            <person name="Choi T."/>
            <person name="Kim D."/>
            <person name="Ryu S."/>
            <person name="Kim W."/>
        </authorList>
    </citation>
    <scope>NUCLEOTIDE SEQUENCE [LARGE SCALE GENOMIC DNA]</scope>
    <source>
        <tissue evidence="1">Muscle</tissue>
    </source>
</reference>